<gene>
    <name evidence="1" type="ORF">S03H2_37775</name>
</gene>
<accession>X1H1Y1</accession>
<dbReference type="AlphaFoldDB" id="X1H1Y1"/>
<evidence type="ECO:0008006" key="2">
    <source>
        <dbReference type="Google" id="ProtNLM"/>
    </source>
</evidence>
<sequence length="279" mass="31394">QTFDWYIYSSSGSLLGSAVGLGFEDAYVDGIDNIKFYTGADSITYWDAFGYSWDPNYTVGDNMECRNSHFPATYSFENDASGSIPDGWIDNSGEGCSATVISGFGGHNDVLDLHDQGGYPYQSIIKVGFSAQTSGTVEFWWNLGDDKSREPYVRLETGGTPVVWLNTWNKWTYRDGSGWVYLDLNNNNQWYHHRIDFECGAGGYMGLPAHRFDWYVDGIQIVNDAEFYYDADSVDNFYLSTNPTYCLIHSYIDAVGFSWDPSYNIGDNIKSESWVGGKV</sequence>
<reference evidence="1" key="1">
    <citation type="journal article" date="2014" name="Front. Microbiol.">
        <title>High frequency of phylogenetically diverse reductive dehalogenase-homologous genes in deep subseafloor sedimentary metagenomes.</title>
        <authorList>
            <person name="Kawai M."/>
            <person name="Futagami T."/>
            <person name="Toyoda A."/>
            <person name="Takaki Y."/>
            <person name="Nishi S."/>
            <person name="Hori S."/>
            <person name="Arai W."/>
            <person name="Tsubouchi T."/>
            <person name="Morono Y."/>
            <person name="Uchiyama I."/>
            <person name="Ito T."/>
            <person name="Fujiyama A."/>
            <person name="Inagaki F."/>
            <person name="Takami H."/>
        </authorList>
    </citation>
    <scope>NUCLEOTIDE SEQUENCE</scope>
    <source>
        <strain evidence="1">Expedition CK06-06</strain>
    </source>
</reference>
<feature type="non-terminal residue" evidence="1">
    <location>
        <position position="1"/>
    </location>
</feature>
<dbReference type="EMBL" id="BARU01023263">
    <property type="protein sequence ID" value="GAH51100.1"/>
    <property type="molecule type" value="Genomic_DNA"/>
</dbReference>
<name>X1H1Y1_9ZZZZ</name>
<feature type="non-terminal residue" evidence="1">
    <location>
        <position position="279"/>
    </location>
</feature>
<comment type="caution">
    <text evidence="1">The sequence shown here is derived from an EMBL/GenBank/DDBJ whole genome shotgun (WGS) entry which is preliminary data.</text>
</comment>
<proteinExistence type="predicted"/>
<protein>
    <recommendedName>
        <fullName evidence="2">GH16 domain-containing protein</fullName>
    </recommendedName>
</protein>
<evidence type="ECO:0000313" key="1">
    <source>
        <dbReference type="EMBL" id="GAH51100.1"/>
    </source>
</evidence>
<organism evidence="1">
    <name type="scientific">marine sediment metagenome</name>
    <dbReference type="NCBI Taxonomy" id="412755"/>
    <lineage>
        <taxon>unclassified sequences</taxon>
        <taxon>metagenomes</taxon>
        <taxon>ecological metagenomes</taxon>
    </lineage>
</organism>